<accession>A0A4Q7VK40</accession>
<proteinExistence type="predicted"/>
<comment type="caution">
    <text evidence="2">The sequence shown here is derived from an EMBL/GenBank/DDBJ whole genome shotgun (WGS) entry which is preliminary data.</text>
</comment>
<dbReference type="RefSeq" id="WP_130306258.1">
    <property type="nucleotide sequence ID" value="NZ_SHKN01000001.1"/>
</dbReference>
<sequence>MKKLLTYIFLLISSHVFACGGGAWEGMSFYNLFKQTNIAAEEFYPFLRSEYSAFYGEDFYYGQDKPIVYPKGNVDLWQQVLIGWDTRDIEKAVYEFDKFDWSNKTSEIETSAKTYLAFANKCSNAFSYRTRLNSWDYDEVLEKETVDEAALLEEANLLLSEVSNQQLRMRYYYQMIRIMHYSKDWSSAVSFYERQVENQLPKNEMYYYISDQAAGCYYSLENYEKAAYLFTKVLNKSRDRKKAAFSSYNFCTYKHAEGKSLFKGIDDEKDLLLITSLRNFTDEISNINRFIELDAQDERVELLFMRALNNVEREVWPKDIGVRDQSLPFYGNTNIHMDLLRIAEQQVVNPRVKNKAFWQLSSSYLSFIKQDIATAKAKLAKVDAFPEQKEKLALIYEVFSWDNLTAENENVLAKILADHPKNTDWRYENENDWRRMILAKVAHTYYKNNKLAKAFLVHNTLENVNQINSIELLDALEGFYNQSDKSAYEEVLLNHKANASTNFMDYVNDQKGIYYLYQKDPESALEFFNKNETYEGRSMIPASIFSNNIKECFSCPVEDIMKDEVYKADVFSFIQTNFSRKDLARNLIELEKLTHNEKQWKAKLANYLLGNYYFNISNTGYYRGLLRNKGNCCQYNYMHYFYYSERKISKEIIAQRKGYNLLDIRYYGEKYFDLSSTAMQYYQNVIDMSTDKELNARCLYLMAKCELNTYYNLGSKDELSFKISKYYDLKLPNYKSFKILKESYSDTRFHEMIIKECSYFRLYSSQF</sequence>
<feature type="signal peptide" evidence="1">
    <location>
        <begin position="1"/>
        <end position="18"/>
    </location>
</feature>
<dbReference type="AlphaFoldDB" id="A0A4Q7VK40"/>
<dbReference type="EMBL" id="SHKN01000001">
    <property type="protein sequence ID" value="RZT96378.1"/>
    <property type="molecule type" value="Genomic_DNA"/>
</dbReference>
<protein>
    <recommendedName>
        <fullName evidence="4">Tetratricopeptide repeat protein</fullName>
    </recommendedName>
</protein>
<keyword evidence="1" id="KW-0732">Signal</keyword>
<dbReference type="OrthoDB" id="1109163at2"/>
<dbReference type="Proteomes" id="UP000293562">
    <property type="component" value="Unassembled WGS sequence"/>
</dbReference>
<keyword evidence="3" id="KW-1185">Reference proteome</keyword>
<name>A0A4Q7VK40_9BACT</name>
<gene>
    <name evidence="2" type="ORF">EV201_1016</name>
</gene>
<evidence type="ECO:0000313" key="2">
    <source>
        <dbReference type="EMBL" id="RZT96378.1"/>
    </source>
</evidence>
<organism evidence="2 3">
    <name type="scientific">Ancylomarina subtilis</name>
    <dbReference type="NCBI Taxonomy" id="1639035"/>
    <lineage>
        <taxon>Bacteria</taxon>
        <taxon>Pseudomonadati</taxon>
        <taxon>Bacteroidota</taxon>
        <taxon>Bacteroidia</taxon>
        <taxon>Marinilabiliales</taxon>
        <taxon>Marinifilaceae</taxon>
        <taxon>Ancylomarina</taxon>
    </lineage>
</organism>
<feature type="chain" id="PRO_5020996535" description="Tetratricopeptide repeat protein" evidence="1">
    <location>
        <begin position="19"/>
        <end position="767"/>
    </location>
</feature>
<reference evidence="2 3" key="1">
    <citation type="submission" date="2019-02" db="EMBL/GenBank/DDBJ databases">
        <title>Genomic Encyclopedia of Type Strains, Phase IV (KMG-IV): sequencing the most valuable type-strain genomes for metagenomic binning, comparative biology and taxonomic classification.</title>
        <authorList>
            <person name="Goeker M."/>
        </authorList>
    </citation>
    <scope>NUCLEOTIDE SEQUENCE [LARGE SCALE GENOMIC DNA]</scope>
    <source>
        <strain evidence="2 3">DSM 28825</strain>
    </source>
</reference>
<evidence type="ECO:0000256" key="1">
    <source>
        <dbReference type="SAM" id="SignalP"/>
    </source>
</evidence>
<evidence type="ECO:0008006" key="4">
    <source>
        <dbReference type="Google" id="ProtNLM"/>
    </source>
</evidence>
<evidence type="ECO:0000313" key="3">
    <source>
        <dbReference type="Proteomes" id="UP000293562"/>
    </source>
</evidence>